<keyword evidence="2" id="KW-0064">Aspartyl protease</keyword>
<dbReference type="InterPro" id="IPR001995">
    <property type="entry name" value="Peptidase_A2_cat"/>
</dbReference>
<dbReference type="InterPro" id="IPR036157">
    <property type="entry name" value="dUTPase-like_sf"/>
</dbReference>
<gene>
    <name evidence="4" type="primary">Ervk9_4</name>
    <name evidence="4" type="ORF">MYIHEB_R04397</name>
</gene>
<dbReference type="SUPFAM" id="SSF51283">
    <property type="entry name" value="dUTPase-like"/>
    <property type="match status" value="1"/>
</dbReference>
<dbReference type="Pfam" id="PF00692">
    <property type="entry name" value="dUTPase"/>
    <property type="match status" value="1"/>
</dbReference>
<evidence type="ECO:0000256" key="2">
    <source>
        <dbReference type="ARBA" id="ARBA00022750"/>
    </source>
</evidence>
<organism evidence="4 5">
    <name type="scientific">Myiagra hebetior</name>
    <dbReference type="NCBI Taxonomy" id="381031"/>
    <lineage>
        <taxon>Eukaryota</taxon>
        <taxon>Metazoa</taxon>
        <taxon>Chordata</taxon>
        <taxon>Craniata</taxon>
        <taxon>Vertebrata</taxon>
        <taxon>Euteleostomi</taxon>
        <taxon>Archelosauria</taxon>
        <taxon>Archosauria</taxon>
        <taxon>Dinosauria</taxon>
        <taxon>Saurischia</taxon>
        <taxon>Theropoda</taxon>
        <taxon>Coelurosauria</taxon>
        <taxon>Aves</taxon>
        <taxon>Neognathae</taxon>
        <taxon>Neoaves</taxon>
        <taxon>Telluraves</taxon>
        <taxon>Australaves</taxon>
        <taxon>Passeriformes</taxon>
        <taxon>Corvoidea</taxon>
        <taxon>Monarchidae</taxon>
        <taxon>Myiagra</taxon>
    </lineage>
</organism>
<sequence length="159" mass="16272">GSLGLDLATAIDIILIDRAVVRVPTGALGLVVINGQAHGALLLGRSSSAMKGLCVIPGVTDADYKGEICIMLKTDFPPIHIPQGSKIAQLVPLPNLAAGITPAPDRERETGGFGSTGTAALLSLQMARRPTVTAAFTYKGGTVLMPALLDIGADVTIMS</sequence>
<dbReference type="PROSITE" id="PS50175">
    <property type="entry name" value="ASP_PROT_RETROV"/>
    <property type="match status" value="1"/>
</dbReference>
<dbReference type="Proteomes" id="UP000534930">
    <property type="component" value="Unassembled WGS sequence"/>
</dbReference>
<reference evidence="4 5" key="1">
    <citation type="submission" date="2019-09" db="EMBL/GenBank/DDBJ databases">
        <title>Bird 10,000 Genomes (B10K) Project - Family phase.</title>
        <authorList>
            <person name="Zhang G."/>
        </authorList>
    </citation>
    <scope>NUCLEOTIDE SEQUENCE [LARGE SCALE GENOMIC DNA]</scope>
    <source>
        <strain evidence="4">B10K-DU-001-33</strain>
        <tissue evidence="4">Muscle</tissue>
    </source>
</reference>
<dbReference type="InterPro" id="IPR051592">
    <property type="entry name" value="HERV-K_Pro_peptidase_A2"/>
</dbReference>
<dbReference type="Gene3D" id="2.70.40.10">
    <property type="match status" value="1"/>
</dbReference>
<dbReference type="PANTHER" id="PTHR19422">
    <property type="entry name" value="GAG RETROVIRAL POLYPROTEIN"/>
    <property type="match status" value="1"/>
</dbReference>
<keyword evidence="5" id="KW-1185">Reference proteome</keyword>
<dbReference type="InterPro" id="IPR029054">
    <property type="entry name" value="dUTPase-like"/>
</dbReference>
<comment type="caution">
    <text evidence="4">The sequence shown here is derived from an EMBL/GenBank/DDBJ whole genome shotgun (WGS) entry which is preliminary data.</text>
</comment>
<dbReference type="GO" id="GO:0006508">
    <property type="term" value="P:proteolysis"/>
    <property type="evidence" value="ECO:0007669"/>
    <property type="project" value="UniProtKB-KW"/>
</dbReference>
<dbReference type="PANTHER" id="PTHR19422:SF123">
    <property type="entry name" value="RT1 CLASS I, LOCUS CE15"/>
    <property type="match status" value="1"/>
</dbReference>
<accession>A0A7K9JI44</accession>
<feature type="domain" description="Peptidase A2" evidence="3">
    <location>
        <begin position="145"/>
        <end position="159"/>
    </location>
</feature>
<evidence type="ECO:0000256" key="1">
    <source>
        <dbReference type="ARBA" id="ARBA00022670"/>
    </source>
</evidence>
<feature type="non-terminal residue" evidence="4">
    <location>
        <position position="1"/>
    </location>
</feature>
<keyword evidence="1" id="KW-0645">Protease</keyword>
<evidence type="ECO:0000313" key="5">
    <source>
        <dbReference type="Proteomes" id="UP000534930"/>
    </source>
</evidence>
<evidence type="ECO:0000259" key="3">
    <source>
        <dbReference type="PROSITE" id="PS50175"/>
    </source>
</evidence>
<keyword evidence="2" id="KW-0378">Hydrolase</keyword>
<name>A0A7K9JI44_9CORV</name>
<dbReference type="GO" id="GO:0004190">
    <property type="term" value="F:aspartic-type endopeptidase activity"/>
    <property type="evidence" value="ECO:0007669"/>
    <property type="project" value="UniProtKB-KW"/>
</dbReference>
<dbReference type="AlphaFoldDB" id="A0A7K9JI44"/>
<proteinExistence type="predicted"/>
<feature type="non-terminal residue" evidence="4">
    <location>
        <position position="159"/>
    </location>
</feature>
<protein>
    <submittedName>
        <fullName evidence="4">POK9 protein</fullName>
    </submittedName>
</protein>
<evidence type="ECO:0000313" key="4">
    <source>
        <dbReference type="EMBL" id="NXH37412.1"/>
    </source>
</evidence>
<dbReference type="EMBL" id="VWZQ01019813">
    <property type="protein sequence ID" value="NXH37412.1"/>
    <property type="molecule type" value="Genomic_DNA"/>
</dbReference>